<keyword evidence="9" id="KW-0511">Multifunctional enzyme</keyword>
<evidence type="ECO:0000256" key="1">
    <source>
        <dbReference type="ARBA" id="ARBA00004752"/>
    </source>
</evidence>
<dbReference type="Pfam" id="PF00905">
    <property type="entry name" value="Transpeptidase"/>
    <property type="match status" value="1"/>
</dbReference>
<evidence type="ECO:0000256" key="5">
    <source>
        <dbReference type="ARBA" id="ARBA00022670"/>
    </source>
</evidence>
<dbReference type="InterPro" id="IPR012338">
    <property type="entry name" value="Beta-lactam/transpept-like"/>
</dbReference>
<evidence type="ECO:0000256" key="8">
    <source>
        <dbReference type="ARBA" id="ARBA00022801"/>
    </source>
</evidence>
<comment type="similarity">
    <text evidence="3">In the N-terminal section; belongs to the glycosyltransferase 51 family.</text>
</comment>
<dbReference type="PANTHER" id="PTHR32282:SF33">
    <property type="entry name" value="PEPTIDOGLYCAN GLYCOSYLTRANSFERASE"/>
    <property type="match status" value="1"/>
</dbReference>
<evidence type="ECO:0000256" key="4">
    <source>
        <dbReference type="ARBA" id="ARBA00022645"/>
    </source>
</evidence>
<comment type="catalytic activity">
    <reaction evidence="11">
        <text>[GlcNAc-(1-&gt;4)-Mur2Ac(oyl-L-Ala-gamma-D-Glu-L-Lys-D-Ala-D-Ala)](n)-di-trans,octa-cis-undecaprenyl diphosphate + beta-D-GlcNAc-(1-&gt;4)-Mur2Ac(oyl-L-Ala-gamma-D-Glu-L-Lys-D-Ala-D-Ala)-di-trans,octa-cis-undecaprenyl diphosphate = [GlcNAc-(1-&gt;4)-Mur2Ac(oyl-L-Ala-gamma-D-Glu-L-Lys-D-Ala-D-Ala)](n+1)-di-trans,octa-cis-undecaprenyl diphosphate + di-trans,octa-cis-undecaprenyl diphosphate + H(+)</text>
        <dbReference type="Rhea" id="RHEA:23708"/>
        <dbReference type="Rhea" id="RHEA-COMP:9602"/>
        <dbReference type="Rhea" id="RHEA-COMP:9603"/>
        <dbReference type="ChEBI" id="CHEBI:15378"/>
        <dbReference type="ChEBI" id="CHEBI:58405"/>
        <dbReference type="ChEBI" id="CHEBI:60033"/>
        <dbReference type="ChEBI" id="CHEBI:78435"/>
        <dbReference type="EC" id="2.4.99.28"/>
    </reaction>
</comment>
<comment type="similarity">
    <text evidence="2">In the C-terminal section; belongs to the transpeptidase family.</text>
</comment>
<dbReference type="GO" id="GO:0008955">
    <property type="term" value="F:peptidoglycan glycosyltransferase activity"/>
    <property type="evidence" value="ECO:0007669"/>
    <property type="project" value="UniProtKB-EC"/>
</dbReference>
<dbReference type="SUPFAM" id="SSF56601">
    <property type="entry name" value="beta-lactamase/transpeptidase-like"/>
    <property type="match status" value="1"/>
</dbReference>
<keyword evidence="12" id="KW-1133">Transmembrane helix</keyword>
<feature type="domain" description="Penicillin-binding protein transpeptidase" evidence="13">
    <location>
        <begin position="338"/>
        <end position="558"/>
    </location>
</feature>
<keyword evidence="12" id="KW-0472">Membrane</keyword>
<dbReference type="AlphaFoldDB" id="A0A4Q2RBC0"/>
<protein>
    <recommendedName>
        <fullName evidence="10">peptidoglycan glycosyltransferase</fullName>
        <ecNumber evidence="10">2.4.99.28</ecNumber>
    </recommendedName>
</protein>
<evidence type="ECO:0000256" key="3">
    <source>
        <dbReference type="ARBA" id="ARBA00007739"/>
    </source>
</evidence>
<evidence type="ECO:0000256" key="11">
    <source>
        <dbReference type="ARBA" id="ARBA00049902"/>
    </source>
</evidence>
<dbReference type="Gene3D" id="3.40.710.10">
    <property type="entry name" value="DD-peptidase/beta-lactamase superfamily"/>
    <property type="match status" value="1"/>
</dbReference>
<evidence type="ECO:0000259" key="13">
    <source>
        <dbReference type="Pfam" id="PF00905"/>
    </source>
</evidence>
<dbReference type="Gene3D" id="1.10.3810.10">
    <property type="entry name" value="Biosynthetic peptidoglycan transglycosylase-like"/>
    <property type="match status" value="1"/>
</dbReference>
<keyword evidence="16" id="KW-1185">Reference proteome</keyword>
<keyword evidence="8" id="KW-0378">Hydrolase</keyword>
<dbReference type="GO" id="GO:0009252">
    <property type="term" value="P:peptidoglycan biosynthetic process"/>
    <property type="evidence" value="ECO:0007669"/>
    <property type="project" value="UniProtKB-UniPathway"/>
</dbReference>
<comment type="caution">
    <text evidence="15">The sequence shown here is derived from an EMBL/GenBank/DDBJ whole genome shotgun (WGS) entry which is preliminary data.</text>
</comment>
<dbReference type="GO" id="GO:0006508">
    <property type="term" value="P:proteolysis"/>
    <property type="evidence" value="ECO:0007669"/>
    <property type="project" value="UniProtKB-KW"/>
</dbReference>
<evidence type="ECO:0000313" key="15">
    <source>
        <dbReference type="EMBL" id="RYB04157.1"/>
    </source>
</evidence>
<dbReference type="Pfam" id="PF00912">
    <property type="entry name" value="Transgly"/>
    <property type="match status" value="1"/>
</dbReference>
<dbReference type="InterPro" id="IPR001264">
    <property type="entry name" value="Glyco_trans_51"/>
</dbReference>
<dbReference type="GO" id="GO:0008658">
    <property type="term" value="F:penicillin binding"/>
    <property type="evidence" value="ECO:0007669"/>
    <property type="project" value="InterPro"/>
</dbReference>
<keyword evidence="5" id="KW-0645">Protease</keyword>
<dbReference type="Proteomes" id="UP000289411">
    <property type="component" value="Unassembled WGS sequence"/>
</dbReference>
<evidence type="ECO:0000313" key="16">
    <source>
        <dbReference type="Proteomes" id="UP000289411"/>
    </source>
</evidence>
<reference evidence="15 16" key="1">
    <citation type="submission" date="2018-09" db="EMBL/GenBank/DDBJ databases">
        <authorList>
            <person name="Grouzdev D.S."/>
            <person name="Krutkina M.S."/>
        </authorList>
    </citation>
    <scope>NUCLEOTIDE SEQUENCE [LARGE SCALE GENOMIC DNA]</scope>
    <source>
        <strain evidence="15 16">RmlP001</strain>
    </source>
</reference>
<keyword evidence="6" id="KW-0328">Glycosyltransferase</keyword>
<organism evidence="15 16">
    <name type="scientific">Lichenibacterium ramalinae</name>
    <dbReference type="NCBI Taxonomy" id="2316527"/>
    <lineage>
        <taxon>Bacteria</taxon>
        <taxon>Pseudomonadati</taxon>
        <taxon>Pseudomonadota</taxon>
        <taxon>Alphaproteobacteria</taxon>
        <taxon>Hyphomicrobiales</taxon>
        <taxon>Lichenihabitantaceae</taxon>
        <taxon>Lichenibacterium</taxon>
    </lineage>
</organism>
<accession>A0A4Q2RBC0</accession>
<comment type="pathway">
    <text evidence="1">Cell wall biogenesis; peptidoglycan biosynthesis.</text>
</comment>
<dbReference type="GO" id="GO:0004180">
    <property type="term" value="F:carboxypeptidase activity"/>
    <property type="evidence" value="ECO:0007669"/>
    <property type="project" value="UniProtKB-KW"/>
</dbReference>
<proteinExistence type="inferred from homology"/>
<reference evidence="15 16" key="2">
    <citation type="submission" date="2019-02" db="EMBL/GenBank/DDBJ databases">
        <title>'Lichenibacterium ramalinii' gen. nov. sp. nov., 'Lichenibacterium minor' gen. nov. sp. nov.</title>
        <authorList>
            <person name="Pankratov T."/>
        </authorList>
    </citation>
    <scope>NUCLEOTIDE SEQUENCE [LARGE SCALE GENOMIC DNA]</scope>
    <source>
        <strain evidence="15 16">RmlP001</strain>
    </source>
</reference>
<evidence type="ECO:0000256" key="6">
    <source>
        <dbReference type="ARBA" id="ARBA00022676"/>
    </source>
</evidence>
<gene>
    <name evidence="15" type="ORF">D3272_14165</name>
</gene>
<dbReference type="EMBL" id="QYBC01000011">
    <property type="protein sequence ID" value="RYB04157.1"/>
    <property type="molecule type" value="Genomic_DNA"/>
</dbReference>
<evidence type="ECO:0000259" key="14">
    <source>
        <dbReference type="Pfam" id="PF00912"/>
    </source>
</evidence>
<keyword evidence="12" id="KW-0812">Transmembrane</keyword>
<evidence type="ECO:0000256" key="12">
    <source>
        <dbReference type="SAM" id="Phobius"/>
    </source>
</evidence>
<feature type="transmembrane region" description="Helical" evidence="12">
    <location>
        <begin position="21"/>
        <end position="47"/>
    </location>
</feature>
<evidence type="ECO:0000256" key="7">
    <source>
        <dbReference type="ARBA" id="ARBA00022679"/>
    </source>
</evidence>
<keyword evidence="4" id="KW-0121">Carboxypeptidase</keyword>
<dbReference type="GO" id="GO:0030288">
    <property type="term" value="C:outer membrane-bounded periplasmic space"/>
    <property type="evidence" value="ECO:0007669"/>
    <property type="project" value="TreeGrafter"/>
</dbReference>
<evidence type="ECO:0000256" key="9">
    <source>
        <dbReference type="ARBA" id="ARBA00023268"/>
    </source>
</evidence>
<dbReference type="InterPro" id="IPR023346">
    <property type="entry name" value="Lysozyme-like_dom_sf"/>
</dbReference>
<evidence type="ECO:0000256" key="10">
    <source>
        <dbReference type="ARBA" id="ARBA00044770"/>
    </source>
</evidence>
<dbReference type="PANTHER" id="PTHR32282">
    <property type="entry name" value="BINDING PROTEIN TRANSPEPTIDASE, PUTATIVE-RELATED"/>
    <property type="match status" value="1"/>
</dbReference>
<evidence type="ECO:0000256" key="2">
    <source>
        <dbReference type="ARBA" id="ARBA00007090"/>
    </source>
</evidence>
<dbReference type="InterPro" id="IPR036950">
    <property type="entry name" value="PBP_transglycosylase"/>
</dbReference>
<dbReference type="UniPathway" id="UPA00219"/>
<name>A0A4Q2RBC0_9HYPH</name>
<dbReference type="SUPFAM" id="SSF53955">
    <property type="entry name" value="Lysozyme-like"/>
    <property type="match status" value="1"/>
</dbReference>
<sequence length="613" mass="64982">MRRLRPRFPGGPAPKKAVPVLTRFVLICLKWAALAAVSAAALVWGWFTLAGRSAPSRDQMAAMMTSGEIVRDRVGDGFELKCLLPLRVSIGDLSPKFRAVLLGAEDRGFATEPFGLSLRGLAGAVASAVGGRARGGSTIAQQLVKNLMFEPGDRAWVRKLYEIPWAVGVSRRFTRDEVLAAYLDHLPFQHGIFGLEAASRFYFGKAASELDYPEATLIEVMLASPRNDIASRDPGTVARTRTRARALLQALVRQGVIPAAALREREHRGTRDLPDLGCGYLRDAVAGEVKRLGAPVGAFRAYVTVDALRQDAAVAALDGAADRLARAGAGAAAFVGLDRTGAIQAFMGGRDYAVDQFDRAERARRSPGSLGKVLVLAEACEQGRDLDSAVEDLAQPGGRPRDADDRYLGTISLGDAFRLSRNAAMFGLERALGSGAVAARAAKLGLAGALPRDGGIAIGEFTASPLAMTALLATVANGGYPVEPHAVRGIVGHYGRILSWHRDTLPEPALSARCVAMLDRALRAVVADGTGRRADIGGARGKTGTTNAFRDAWFVGYAGPMVAGVWLGNDDDSAMTHVEGGGLPADLFRSYLVNVGRALARPRAPVARMAQGW</sequence>
<dbReference type="EC" id="2.4.99.28" evidence="10"/>
<feature type="domain" description="Glycosyl transferase family 51" evidence="14">
    <location>
        <begin position="88"/>
        <end position="249"/>
    </location>
</feature>
<dbReference type="InterPro" id="IPR050396">
    <property type="entry name" value="Glycosyltr_51/Transpeptidase"/>
</dbReference>
<keyword evidence="7" id="KW-0808">Transferase</keyword>
<dbReference type="InterPro" id="IPR001460">
    <property type="entry name" value="PCN-bd_Tpept"/>
</dbReference>